<evidence type="ECO:0000256" key="2">
    <source>
        <dbReference type="SAM" id="MobiDB-lite"/>
    </source>
</evidence>
<reference evidence="3 4" key="1">
    <citation type="journal article" date="2014" name="Genome Biol.">
        <title>Transcriptome and methylome profiling reveals relics of genome dominance in the mesopolyploid Brassica oleracea.</title>
        <authorList>
            <person name="Parkin I.A."/>
            <person name="Koh C."/>
            <person name="Tang H."/>
            <person name="Robinson S.J."/>
            <person name="Kagale S."/>
            <person name="Clarke W.E."/>
            <person name="Town C.D."/>
            <person name="Nixon J."/>
            <person name="Krishnakumar V."/>
            <person name="Bidwell S.L."/>
            <person name="Denoeud F."/>
            <person name="Belcram H."/>
            <person name="Links M.G."/>
            <person name="Just J."/>
            <person name="Clarke C."/>
            <person name="Bender T."/>
            <person name="Huebert T."/>
            <person name="Mason A.S."/>
            <person name="Pires J.C."/>
            <person name="Barker G."/>
            <person name="Moore J."/>
            <person name="Walley P.G."/>
            <person name="Manoli S."/>
            <person name="Batley J."/>
            <person name="Edwards D."/>
            <person name="Nelson M.N."/>
            <person name="Wang X."/>
            <person name="Paterson A.H."/>
            <person name="King G."/>
            <person name="Bancroft I."/>
            <person name="Chalhoub B."/>
            <person name="Sharpe A.G."/>
        </authorList>
    </citation>
    <scope>NUCLEOTIDE SEQUENCE</scope>
    <source>
        <strain evidence="3 4">cv. TO1000</strain>
    </source>
</reference>
<accession>A0A0D3AU37</accession>
<feature type="region of interest" description="Disordered" evidence="2">
    <location>
        <begin position="507"/>
        <end position="557"/>
    </location>
</feature>
<evidence type="ECO:0000313" key="4">
    <source>
        <dbReference type="Proteomes" id="UP000032141"/>
    </source>
</evidence>
<dbReference type="Gramene" id="Bo2g124430.1">
    <property type="protein sequence ID" value="Bo2g124430.1"/>
    <property type="gene ID" value="Bo2g124430"/>
</dbReference>
<dbReference type="OMA" id="AREGCEN"/>
<sequence>MFKSLVVLDISVHMLLEGCLEIHTDNLSRGNLGAVTVLQRLFPQTGDFNSFTLIKEIPWMLRKSSQMHFAAEDRLRNLWRRASRQQELRSNRLQGKRRECDRKEAGGLMSYQKSTTNGEMKQRCYSLHSTRSSPPCSTMSSAQGLSRQQKRKSVAAASAPARGPDGGCIGDLESTHHEAMMDTVDLSRSQKLLVADATRLAREGCENVAVRDATELEDDHSEDDDSEAKLFPTTFNPEGIFEELPRLHPDLLRPAFVAGQDWDGVDETKSTLRSVKRVLRAKNATGVTFLIPTQEQRPWSPPIGRWDLAISQLLNGSLRLTVTLSVLAEEIDMPMSVRSFEEMTSITDMKEGTYSVKMRPNCNVCAGHPNKTQNWQRSYFFIKSDDSAFEEPPREDYRVLWNRSCVGHPTSPVYPEDFLKSVRAVDLLRIYRWSEITVEKIRELQDRIARREWRSDLPTVLPIRTKRLDIFPKDIQKQISEAKRMATLPDLSTMLAAQLGLVSEEGPSTTVLRTGEVPPSGARNAGKGKKRKRGGSGVEGSAEEASDVPPSGGDSATNIVIDKYDTALKGALGELELAKKEHAEKEEASAHQLNASRADVERLNGMFARIIARRDELKAELEMRRLRDSRILEVTRERGRVEAGMAAKANRRFARVCSREERRGPYEEARLLHSQAFGTRKCLEALKRAGSDISQATIELFAEQEKKYEEEAEKLRVGEIPKEDLALSPLVLDSQFVDARILASLDPYRSNAGLIDPEIAASLHVPPTHPAEERREDLTPLLEGPLADPEIVPRSGEVHVSPAARESSVRASELSVLNDRESDREA</sequence>
<reference evidence="3" key="2">
    <citation type="submission" date="2015-03" db="UniProtKB">
        <authorList>
            <consortium name="EnsemblPlants"/>
        </authorList>
    </citation>
    <scope>IDENTIFICATION</scope>
</reference>
<evidence type="ECO:0000313" key="3">
    <source>
        <dbReference type="EnsemblPlants" id="Bo2g124430.1"/>
    </source>
</evidence>
<feature type="compositionally biased region" description="Basic and acidic residues" evidence="2">
    <location>
        <begin position="87"/>
        <end position="105"/>
    </location>
</feature>
<feature type="region of interest" description="Disordered" evidence="2">
    <location>
        <begin position="87"/>
        <end position="106"/>
    </location>
</feature>
<feature type="compositionally biased region" description="Polar residues" evidence="2">
    <location>
        <begin position="127"/>
        <end position="147"/>
    </location>
</feature>
<dbReference type="Proteomes" id="UP000032141">
    <property type="component" value="Chromosome C2"/>
</dbReference>
<dbReference type="AlphaFoldDB" id="A0A0D3AU37"/>
<organism evidence="3 4">
    <name type="scientific">Brassica oleracea var. oleracea</name>
    <dbReference type="NCBI Taxonomy" id="109376"/>
    <lineage>
        <taxon>Eukaryota</taxon>
        <taxon>Viridiplantae</taxon>
        <taxon>Streptophyta</taxon>
        <taxon>Embryophyta</taxon>
        <taxon>Tracheophyta</taxon>
        <taxon>Spermatophyta</taxon>
        <taxon>Magnoliopsida</taxon>
        <taxon>eudicotyledons</taxon>
        <taxon>Gunneridae</taxon>
        <taxon>Pentapetalae</taxon>
        <taxon>rosids</taxon>
        <taxon>malvids</taxon>
        <taxon>Brassicales</taxon>
        <taxon>Brassicaceae</taxon>
        <taxon>Brassiceae</taxon>
        <taxon>Brassica</taxon>
    </lineage>
</organism>
<feature type="coiled-coil region" evidence="1">
    <location>
        <begin position="568"/>
        <end position="620"/>
    </location>
</feature>
<dbReference type="EnsemblPlants" id="Bo2g124430.1">
    <property type="protein sequence ID" value="Bo2g124430.1"/>
    <property type="gene ID" value="Bo2g124430"/>
</dbReference>
<feature type="region of interest" description="Disordered" evidence="2">
    <location>
        <begin position="119"/>
        <end position="166"/>
    </location>
</feature>
<protein>
    <submittedName>
        <fullName evidence="3">Uncharacterized protein</fullName>
    </submittedName>
</protein>
<feature type="region of interest" description="Disordered" evidence="2">
    <location>
        <begin position="767"/>
        <end position="826"/>
    </location>
</feature>
<keyword evidence="1" id="KW-0175">Coiled coil</keyword>
<keyword evidence="4" id="KW-1185">Reference proteome</keyword>
<evidence type="ECO:0000256" key="1">
    <source>
        <dbReference type="SAM" id="Coils"/>
    </source>
</evidence>
<proteinExistence type="predicted"/>
<dbReference type="HOGENOM" id="CLU_008955_0_0_1"/>
<name>A0A0D3AU37_BRAOL</name>